<gene>
    <name evidence="1" type="ORF">M406DRAFT_234725</name>
</gene>
<evidence type="ECO:0000313" key="1">
    <source>
        <dbReference type="EMBL" id="KAF3769151.1"/>
    </source>
</evidence>
<reference evidence="1" key="1">
    <citation type="journal article" date="2020" name="Phytopathology">
        <title>Genome sequence of the chestnut blight fungus Cryphonectria parasitica EP155: A fundamental resource for an archetypical invasive plant pathogen.</title>
        <authorList>
            <person name="Crouch J.A."/>
            <person name="Dawe A."/>
            <person name="Aerts A."/>
            <person name="Barry K."/>
            <person name="Churchill A.C.L."/>
            <person name="Grimwood J."/>
            <person name="Hillman B."/>
            <person name="Milgroom M.G."/>
            <person name="Pangilinan J."/>
            <person name="Smith M."/>
            <person name="Salamov A."/>
            <person name="Schmutz J."/>
            <person name="Yadav J."/>
            <person name="Grigoriev I.V."/>
            <person name="Nuss D."/>
        </authorList>
    </citation>
    <scope>NUCLEOTIDE SEQUENCE</scope>
    <source>
        <strain evidence="1">EP155</strain>
    </source>
</reference>
<feature type="non-terminal residue" evidence="1">
    <location>
        <position position="1"/>
    </location>
</feature>
<name>A0A9P4Y9W4_CRYP1</name>
<comment type="caution">
    <text evidence="1">The sequence shown here is derived from an EMBL/GenBank/DDBJ whole genome shotgun (WGS) entry which is preliminary data.</text>
</comment>
<keyword evidence="2" id="KW-1185">Reference proteome</keyword>
<dbReference type="OrthoDB" id="4509278at2759"/>
<sequence length="132" mass="14322">KRDAPQPVSLIFQGGPASYSLNITADGEEYFTDNDLSVSLILSPNYDPYHYCTFKTASQVAFAPSLVQRPEDLFPINEIAVGPPQPIISVKCSGVCLGVYGECYNIQGQYVAPCCNGFCAATRCRPWNEGSS</sequence>
<dbReference type="Proteomes" id="UP000803844">
    <property type="component" value="Unassembled WGS sequence"/>
</dbReference>
<dbReference type="EMBL" id="MU032345">
    <property type="protein sequence ID" value="KAF3769151.1"/>
    <property type="molecule type" value="Genomic_DNA"/>
</dbReference>
<feature type="non-terminal residue" evidence="1">
    <location>
        <position position="132"/>
    </location>
</feature>
<evidence type="ECO:0000313" key="2">
    <source>
        <dbReference type="Proteomes" id="UP000803844"/>
    </source>
</evidence>
<proteinExistence type="predicted"/>
<dbReference type="AlphaFoldDB" id="A0A9P4Y9W4"/>
<accession>A0A9P4Y9W4</accession>
<dbReference type="GeneID" id="63833124"/>
<dbReference type="RefSeq" id="XP_040780112.1">
    <property type="nucleotide sequence ID" value="XM_040915995.1"/>
</dbReference>
<protein>
    <submittedName>
        <fullName evidence="1">Uncharacterized protein</fullName>
    </submittedName>
</protein>
<organism evidence="1 2">
    <name type="scientific">Cryphonectria parasitica (strain ATCC 38755 / EP155)</name>
    <dbReference type="NCBI Taxonomy" id="660469"/>
    <lineage>
        <taxon>Eukaryota</taxon>
        <taxon>Fungi</taxon>
        <taxon>Dikarya</taxon>
        <taxon>Ascomycota</taxon>
        <taxon>Pezizomycotina</taxon>
        <taxon>Sordariomycetes</taxon>
        <taxon>Sordariomycetidae</taxon>
        <taxon>Diaporthales</taxon>
        <taxon>Cryphonectriaceae</taxon>
        <taxon>Cryphonectria-Endothia species complex</taxon>
        <taxon>Cryphonectria</taxon>
    </lineage>
</organism>